<organism evidence="2 3">
    <name type="scientific">Catenaria anguillulae PL171</name>
    <dbReference type="NCBI Taxonomy" id="765915"/>
    <lineage>
        <taxon>Eukaryota</taxon>
        <taxon>Fungi</taxon>
        <taxon>Fungi incertae sedis</taxon>
        <taxon>Blastocladiomycota</taxon>
        <taxon>Blastocladiomycetes</taxon>
        <taxon>Blastocladiales</taxon>
        <taxon>Catenariaceae</taxon>
        <taxon>Catenaria</taxon>
    </lineage>
</organism>
<dbReference type="Pfam" id="PF14566">
    <property type="entry name" value="PTPlike_phytase"/>
    <property type="match status" value="3"/>
</dbReference>
<feature type="compositionally biased region" description="Polar residues" evidence="1">
    <location>
        <begin position="1175"/>
        <end position="1185"/>
    </location>
</feature>
<gene>
    <name evidence="2" type="ORF">BCR44DRAFT_38530</name>
</gene>
<feature type="compositionally biased region" description="Polar residues" evidence="1">
    <location>
        <begin position="132"/>
        <end position="143"/>
    </location>
</feature>
<protein>
    <submittedName>
        <fullName evidence="2">Inositol hexakisphosphate-domain-containing protein</fullName>
    </submittedName>
</protein>
<feature type="region of interest" description="Disordered" evidence="1">
    <location>
        <begin position="1393"/>
        <end position="1415"/>
    </location>
</feature>
<evidence type="ECO:0000256" key="1">
    <source>
        <dbReference type="SAM" id="MobiDB-lite"/>
    </source>
</evidence>
<feature type="region of interest" description="Disordered" evidence="1">
    <location>
        <begin position="1"/>
        <end position="67"/>
    </location>
</feature>
<evidence type="ECO:0000313" key="2">
    <source>
        <dbReference type="EMBL" id="ORZ36629.1"/>
    </source>
</evidence>
<dbReference type="EMBL" id="MCFL01000016">
    <property type="protein sequence ID" value="ORZ36629.1"/>
    <property type="molecule type" value="Genomic_DNA"/>
</dbReference>
<feature type="compositionally biased region" description="Low complexity" evidence="1">
    <location>
        <begin position="1187"/>
        <end position="1213"/>
    </location>
</feature>
<dbReference type="InterPro" id="IPR029021">
    <property type="entry name" value="Prot-tyrosine_phosphatase-like"/>
</dbReference>
<dbReference type="OrthoDB" id="66369at2759"/>
<dbReference type="PANTHER" id="PTHR23339">
    <property type="entry name" value="TYROSINE SPECIFIC PROTEIN PHOSPHATASE AND DUAL SPECIFICITY PROTEIN PHOSPHATASE"/>
    <property type="match status" value="1"/>
</dbReference>
<dbReference type="SMART" id="SM01301">
    <property type="entry name" value="PTPlike_phytase"/>
    <property type="match status" value="3"/>
</dbReference>
<dbReference type="Proteomes" id="UP000193411">
    <property type="component" value="Unassembled WGS sequence"/>
</dbReference>
<feature type="compositionally biased region" description="Polar residues" evidence="1">
    <location>
        <begin position="93"/>
        <end position="106"/>
    </location>
</feature>
<feature type="compositionally biased region" description="Low complexity" evidence="1">
    <location>
        <begin position="245"/>
        <end position="266"/>
    </location>
</feature>
<keyword evidence="3" id="KW-1185">Reference proteome</keyword>
<feature type="region of interest" description="Disordered" evidence="1">
    <location>
        <begin position="1174"/>
        <end position="1214"/>
    </location>
</feature>
<dbReference type="SUPFAM" id="SSF52799">
    <property type="entry name" value="(Phosphotyrosine protein) phosphatases II"/>
    <property type="match status" value="3"/>
</dbReference>
<feature type="region of interest" description="Disordered" evidence="1">
    <location>
        <begin position="85"/>
        <end position="108"/>
    </location>
</feature>
<name>A0A1Y2HQ21_9FUNG</name>
<sequence length="1837" mass="196642">MDSSETPPHAHRSITEPQPQHAHAGLPIVTQDVEDTQPEQHRSASASAQGTTHHHHQHHIGHGRRLSGATAAALRLLPSARLSLDSIPPSLQRPRTVSGPASPNVTSSGSISGLAAIAAGGTQAQPDGAGSASHNRPILNSSHVPGHGHKRTPSATTSSSSSPGPGAARLTPSSLSPNLLPHLLGRSLARPASANPSSSIPHSSSHPHLSTPSASPSPSPAPLGLSSSRSRLLVDHHALLSAVSTTANPSSSASASHSNLRAASASPFHHPLTPQPTMPTPSAFTAAGASGQEVKDSLVHKTVATVLNARRGAVLARNFILKADHFPQAVNPGLGLRLHGSPNFRMHDQNVYGVAQPTASGLATILTLLSTSSTSPTIWICTREEPLLYICGRPYVLRHMDHPRRNLSTLAGISGTRLEQLEARLRDDVLVECALSGNLLLVHEELADGCVVPTWVSPTTTDDILTSRDLVSRMQALGFPLAFARIPVSPSQSPDDHYLDEYVKHLATHPVDAPVLVSCGMGGGRTTLGCIVAMLIRRHQRLARGEKDPVPVPWADDRDWGELEKQAGEGVGMLRVVHVLDRAFADAAAGQAEAMMGGAGYSPTLAWALARPALLDALLSAVRGNYAVINDLTRVLDQGAAEKHRVDLLIDACAVLVHLREEILVHRVRGSLDGAGAGGGGGGGGERGDVERAVYCLERYFYLVAFAAYVADPGAGHKAGFSTSFSEWLGARPEIVKMAEGIRRGRVGVRMPLALFRPVEDLSILGAHHARLRGTPVGVDDEQRLRLAEVERYVLRTRSGVMLSANTLLKVDFWVAKHQRVGRGGGGDSSDGQVTGGAMAAALAVDSAATSLAGLIKIAGASRLRKIGPSLVYGVAQPTRDGMLRVHDAIVTSSSVGVASSASPTAIVWINLREEPIIYLNGTPHVLRDQATALRNVRAYQGITPDRLERMEERLKEDVVAELDTYDARVLVHTETTAAVAGEAGAGEGLGSEVVCPMWTEIAGEEQVQTLREVTEAINHAVVAKAGAAHATTPLISLYRVPVTAETPPDTADFDALVHILAQYPLASTAIVCNDQVGLGRTTTGTIICWLIRNWLMGNSSLTTACVRLGIVPPSPGAPRGTTYSCLHSLVRVIRNGLEVKRVVDDAVDVCAAYVNLRDEIDHSRQRIEYHLAQYKSNTPSSSGTRPGASSTSAPGHGAAGSHHHLSASPAASQQSQLRSPHLALALAEVQRGLLNLRRYFILLVFQAYLDDVPSSTGPLAELESFASWMRRHPEIRGMQRDLDDLAALVADNDVDMPSTAVDLDVIAKAMAQLVPVDAQTPGDGIALTSEVMDVVTGRRGAVLARMTILKHDVFPGCQKLSLPERIQGGPNFRHVPIDVLRAAVLKALSASDSADSPSSSSPPPPPQASSGFSSVVGSTATGVCGVAMPSGLGVRNVVERLVGQDPRRTSATVLWTCLREEPVVYVNSKPFVLRTFQEPIKNVEMTGISTERVESMEDRMKMDVLAELDRYQGRILLHEEEAEVGGKGLTIVPVWESVDKANVMTPREVYTQAVADWEAARGPEASRVLRYWRVPITDEQAPIPHVFDVLVDRVLDAATTRAASGYHCVFNCQMGRGRTTTANVIASLVHCVLLPSPTSRALVDIVHGGQPAMLATLASSYEDLAEPSAADSSKRYKRGDYQIVMQLIAVLAHGKLAKVVADVCIDQCSHMQNLREACYDYKVRTEALAEGAPVHKYEAMRTVAWHYLVRYCYLIAFAGYLLEERLVLEVEDGMDGLTMGLGIEVGEELERQRVREKQMEAARAAAAARRSTRFQDWLSERREIAAILESRSYNFE</sequence>
<dbReference type="InterPro" id="IPR050561">
    <property type="entry name" value="PTP"/>
</dbReference>
<reference evidence="2 3" key="1">
    <citation type="submission" date="2016-07" db="EMBL/GenBank/DDBJ databases">
        <title>Pervasive Adenine N6-methylation of Active Genes in Fungi.</title>
        <authorList>
            <consortium name="DOE Joint Genome Institute"/>
            <person name="Mondo S.J."/>
            <person name="Dannebaum R.O."/>
            <person name="Kuo R.C."/>
            <person name="Labutti K."/>
            <person name="Haridas S."/>
            <person name="Kuo A."/>
            <person name="Salamov A."/>
            <person name="Ahrendt S.R."/>
            <person name="Lipzen A."/>
            <person name="Sullivan W."/>
            <person name="Andreopoulos W.B."/>
            <person name="Clum A."/>
            <person name="Lindquist E."/>
            <person name="Daum C."/>
            <person name="Ramamoorthy G.K."/>
            <person name="Gryganskyi A."/>
            <person name="Culley D."/>
            <person name="Magnuson J.K."/>
            <person name="James T.Y."/>
            <person name="O'Malley M.A."/>
            <person name="Stajich J.E."/>
            <person name="Spatafora J.W."/>
            <person name="Visel A."/>
            <person name="Grigoriev I.V."/>
        </authorList>
    </citation>
    <scope>NUCLEOTIDE SEQUENCE [LARGE SCALE GENOMIC DNA]</scope>
    <source>
        <strain evidence="2 3">PL171</strain>
    </source>
</reference>
<evidence type="ECO:0000313" key="3">
    <source>
        <dbReference type="Proteomes" id="UP000193411"/>
    </source>
</evidence>
<accession>A0A1Y2HQ21</accession>
<comment type="caution">
    <text evidence="2">The sequence shown here is derived from an EMBL/GenBank/DDBJ whole genome shotgun (WGS) entry which is preliminary data.</text>
</comment>
<proteinExistence type="predicted"/>
<feature type="region of interest" description="Disordered" evidence="1">
    <location>
        <begin position="245"/>
        <end position="284"/>
    </location>
</feature>
<feature type="region of interest" description="Disordered" evidence="1">
    <location>
        <begin position="121"/>
        <end position="227"/>
    </location>
</feature>
<feature type="compositionally biased region" description="Low complexity" evidence="1">
    <location>
        <begin position="153"/>
        <end position="214"/>
    </location>
</feature>
<feature type="compositionally biased region" description="Basic residues" evidence="1">
    <location>
        <begin position="52"/>
        <end position="65"/>
    </location>
</feature>
<dbReference type="Gene3D" id="3.90.190.10">
    <property type="entry name" value="Protein tyrosine phosphatase superfamily"/>
    <property type="match status" value="3"/>
</dbReference>